<name>A0A5M8R030_9BACT</name>
<keyword evidence="2" id="KW-1185">Reference proteome</keyword>
<dbReference type="Gene3D" id="3.40.50.2000">
    <property type="entry name" value="Glycogen Phosphorylase B"/>
    <property type="match status" value="2"/>
</dbReference>
<dbReference type="GO" id="GO:0016740">
    <property type="term" value="F:transferase activity"/>
    <property type="evidence" value="ECO:0007669"/>
    <property type="project" value="UniProtKB-KW"/>
</dbReference>
<comment type="caution">
    <text evidence="1">The sequence shown here is derived from an EMBL/GenBank/DDBJ whole genome shotgun (WGS) entry which is preliminary data.</text>
</comment>
<dbReference type="OrthoDB" id="798298at2"/>
<sequence>MNKILITGRTPQPYGGVTVHVSRLVEALKQRKPECFEFTDFRKKPLKTCFQVLYYKVIHLHSSSPYVQFLLALTCKLLGKKAIITFHGNLGRYGFLKNRLVDFSIRLSSTPVILNTESFQTAAKLNKNAIRITAFIPSSMHNKPDPLLLEKLYHFREKHEFLFCTNAWKLTFDKHGNEIYGITGIVRNLEKTAKAGLIVSDPSGSYKVHIQNTFGKIPGNVFIISEHHDFRNVLALCDAFIRNTTTDGDSLSVHEAIEQHVVVFASDCVTRPAACRLFSDIEVVDFVSELRLSRSSENAGSDHYEDAVEKLLNLYETYL</sequence>
<dbReference type="Proteomes" id="UP000323994">
    <property type="component" value="Unassembled WGS sequence"/>
</dbReference>
<proteinExistence type="predicted"/>
<organism evidence="1 2">
    <name type="scientific">Dyadobacter flavalbus</name>
    <dbReference type="NCBI Taxonomy" id="2579942"/>
    <lineage>
        <taxon>Bacteria</taxon>
        <taxon>Pseudomonadati</taxon>
        <taxon>Bacteroidota</taxon>
        <taxon>Cytophagia</taxon>
        <taxon>Cytophagales</taxon>
        <taxon>Spirosomataceae</taxon>
        <taxon>Dyadobacter</taxon>
    </lineage>
</organism>
<dbReference type="EMBL" id="VBSN01000025">
    <property type="protein sequence ID" value="KAA6440971.1"/>
    <property type="molecule type" value="Genomic_DNA"/>
</dbReference>
<dbReference type="AlphaFoldDB" id="A0A5M8R030"/>
<keyword evidence="1" id="KW-0808">Transferase</keyword>
<protein>
    <submittedName>
        <fullName evidence="1">Glycosyltransferase family 4 protein</fullName>
    </submittedName>
</protein>
<evidence type="ECO:0000313" key="1">
    <source>
        <dbReference type="EMBL" id="KAA6440971.1"/>
    </source>
</evidence>
<dbReference type="SUPFAM" id="SSF53756">
    <property type="entry name" value="UDP-Glycosyltransferase/glycogen phosphorylase"/>
    <property type="match status" value="1"/>
</dbReference>
<accession>A0A5M8R030</accession>
<gene>
    <name evidence="1" type="ORF">FEM33_04710</name>
</gene>
<dbReference type="RefSeq" id="WP_139010950.1">
    <property type="nucleotide sequence ID" value="NZ_VBSN01000025.1"/>
</dbReference>
<evidence type="ECO:0000313" key="2">
    <source>
        <dbReference type="Proteomes" id="UP000323994"/>
    </source>
</evidence>
<reference evidence="1 2" key="1">
    <citation type="submission" date="2019-05" db="EMBL/GenBank/DDBJ databases">
        <authorList>
            <person name="Qu J.-H."/>
        </authorList>
    </citation>
    <scope>NUCLEOTIDE SEQUENCE [LARGE SCALE GENOMIC DNA]</scope>
    <source>
        <strain evidence="1 2">NS28</strain>
    </source>
</reference>